<dbReference type="EMBL" id="JBHULZ010000008">
    <property type="protein sequence ID" value="MFD2696632.1"/>
    <property type="molecule type" value="Genomic_DNA"/>
</dbReference>
<proteinExistence type="predicted"/>
<evidence type="ECO:0000313" key="3">
    <source>
        <dbReference type="Proteomes" id="UP001597357"/>
    </source>
</evidence>
<gene>
    <name evidence="2" type="ORF">ACFSQ0_01365</name>
</gene>
<comment type="caution">
    <text evidence="2">The sequence shown here is derived from an EMBL/GenBank/DDBJ whole genome shotgun (WGS) entry which is preliminary data.</text>
</comment>
<name>A0ABW5SBU4_9FLAO</name>
<keyword evidence="3" id="KW-1185">Reference proteome</keyword>
<accession>A0ABW5SBU4</accession>
<evidence type="ECO:0000313" key="2">
    <source>
        <dbReference type="EMBL" id="MFD2696632.1"/>
    </source>
</evidence>
<organism evidence="2 3">
    <name type="scientific">Mesonia sediminis</name>
    <dbReference type="NCBI Taxonomy" id="1703946"/>
    <lineage>
        <taxon>Bacteria</taxon>
        <taxon>Pseudomonadati</taxon>
        <taxon>Bacteroidota</taxon>
        <taxon>Flavobacteriia</taxon>
        <taxon>Flavobacteriales</taxon>
        <taxon>Flavobacteriaceae</taxon>
        <taxon>Mesonia</taxon>
    </lineage>
</organism>
<dbReference type="InterPro" id="IPR025636">
    <property type="entry name" value="DUF4294"/>
</dbReference>
<dbReference type="Proteomes" id="UP001597357">
    <property type="component" value="Unassembled WGS sequence"/>
</dbReference>
<keyword evidence="1" id="KW-0175">Coiled coil</keyword>
<evidence type="ECO:0000256" key="1">
    <source>
        <dbReference type="SAM" id="Coils"/>
    </source>
</evidence>
<protein>
    <submittedName>
        <fullName evidence="2">DUF4294 domain-containing protein</fullName>
    </submittedName>
</protein>
<reference evidence="3" key="1">
    <citation type="journal article" date="2019" name="Int. J. Syst. Evol. Microbiol.">
        <title>The Global Catalogue of Microorganisms (GCM) 10K type strain sequencing project: providing services to taxonomists for standard genome sequencing and annotation.</title>
        <authorList>
            <consortium name="The Broad Institute Genomics Platform"/>
            <consortium name="The Broad Institute Genome Sequencing Center for Infectious Disease"/>
            <person name="Wu L."/>
            <person name="Ma J."/>
        </authorList>
    </citation>
    <scope>NUCLEOTIDE SEQUENCE [LARGE SCALE GENOMIC DNA]</scope>
    <source>
        <strain evidence="3">KCTC 42255</strain>
    </source>
</reference>
<dbReference type="RefSeq" id="WP_379043086.1">
    <property type="nucleotide sequence ID" value="NZ_JBHULZ010000008.1"/>
</dbReference>
<feature type="coiled-coil region" evidence="1">
    <location>
        <begin position="85"/>
        <end position="112"/>
    </location>
</feature>
<dbReference type="Pfam" id="PF14127">
    <property type="entry name" value="DUF4294"/>
    <property type="match status" value="1"/>
</dbReference>
<sequence>MRSFLIFTFSITFPLLGFSQKVTTQSSNRNKEIKLKYLIENDSTIVDPVKLEEVVLLSPMKFKSRLERREYLILKRKTRKVWPYATLAAERLQTLNKRLENIERKADKRRYTKIIQRYIEEEFTEELKKLTKTEGQILVKLMYRQTGETTFDIVRNLKSGWRAFWYNTTASLFNISLKEKYDPINVKEDYYIEHILQRSFQRGILERQPAVDEINLLNLKKKF</sequence>